<keyword evidence="5" id="KW-0677">Repeat</keyword>
<evidence type="ECO:0000256" key="13">
    <source>
        <dbReference type="SAM" id="MobiDB-lite"/>
    </source>
</evidence>
<feature type="domain" description="Cadherin" evidence="15">
    <location>
        <begin position="1449"/>
        <end position="1550"/>
    </location>
</feature>
<feature type="domain" description="Cadherin" evidence="15">
    <location>
        <begin position="1655"/>
        <end position="1756"/>
    </location>
</feature>
<feature type="domain" description="Cadherin" evidence="15">
    <location>
        <begin position="2811"/>
        <end position="2924"/>
    </location>
</feature>
<feature type="domain" description="Cadherin" evidence="15">
    <location>
        <begin position="1966"/>
        <end position="2078"/>
    </location>
</feature>
<keyword evidence="11" id="KW-0325">Glycoprotein</keyword>
<feature type="domain" description="Cadherin" evidence="15">
    <location>
        <begin position="2067"/>
        <end position="2168"/>
    </location>
</feature>
<feature type="region of interest" description="Disordered" evidence="13">
    <location>
        <begin position="3012"/>
        <end position="3035"/>
    </location>
</feature>
<feature type="compositionally biased region" description="Pro residues" evidence="13">
    <location>
        <begin position="1"/>
        <end position="10"/>
    </location>
</feature>
<dbReference type="Proteomes" id="UP000291020">
    <property type="component" value="Unassembled WGS sequence"/>
</dbReference>
<dbReference type="FunFam" id="2.60.40.60:FF:000211">
    <property type="entry name" value="Dachsous cadherin-related 2"/>
    <property type="match status" value="1"/>
</dbReference>
<feature type="domain" description="Cadherin" evidence="15">
    <location>
        <begin position="1016"/>
        <end position="1122"/>
    </location>
</feature>
<dbReference type="InterPro" id="IPR015919">
    <property type="entry name" value="Cadherin-like_sf"/>
</dbReference>
<feature type="domain" description="Cadherin" evidence="15">
    <location>
        <begin position="1335"/>
        <end position="1440"/>
    </location>
</feature>
<feature type="domain" description="Cadherin" evidence="15">
    <location>
        <begin position="808"/>
        <end position="910"/>
    </location>
</feature>
<dbReference type="Pfam" id="PF00028">
    <property type="entry name" value="Cadherin"/>
    <property type="match status" value="25"/>
</dbReference>
<feature type="transmembrane region" description="Helical" evidence="14">
    <location>
        <begin position="2923"/>
        <end position="2947"/>
    </location>
</feature>
<feature type="domain" description="Cadherin" evidence="15">
    <location>
        <begin position="2374"/>
        <end position="2477"/>
    </location>
</feature>
<dbReference type="FunFam" id="2.60.40.60:FF:000081">
    <property type="entry name" value="protocadherin Fat 4"/>
    <property type="match status" value="1"/>
</dbReference>
<dbReference type="InterPro" id="IPR002126">
    <property type="entry name" value="Cadherin-like_dom"/>
</dbReference>
<feature type="domain" description="Cadherin" evidence="15">
    <location>
        <begin position="911"/>
        <end position="1015"/>
    </location>
</feature>
<feature type="domain" description="Cadherin" evidence="15">
    <location>
        <begin position="1558"/>
        <end position="1654"/>
    </location>
</feature>
<dbReference type="InterPro" id="IPR027397">
    <property type="entry name" value="Catenin-bd_sf"/>
</dbReference>
<dbReference type="STRING" id="38772.ENSGAGP00000032986"/>
<feature type="domain" description="Cadherin" evidence="15">
    <location>
        <begin position="2708"/>
        <end position="2810"/>
    </location>
</feature>
<evidence type="ECO:0000313" key="17">
    <source>
        <dbReference type="Proteomes" id="UP000291020"/>
    </source>
</evidence>
<sequence>MGQRPLPPSPSSRCQRQQEQPLPQESRRRGGFGASGAGLPALLVPLWLCAAGSCSAQLYNLSLAVDEGLPADTLVGDIRAGLPPGDGQLGGFFLSEGSGESAVLADFHVQPDTGIIRTARRLDRERRARYSFVAATLRGEMVQVEIAVTDVNDHPPRFPRDSLRLNVSELSPPGTAFRLPGARDPDAGSFSTQGYTLLAEGQEAAPPLFRLRYGSPPEPLDLVLLRRLDRERADSHRLLIEAWDGGSPRLSGRLRVEIRVLDENDNAPAFSQREYRARVREDAAPGTAVCRLLATDPDLGANGEVRYLINRRQSDPAAYFAVEERTGLLRVDRPLDREARALHRLIVQARDGGAEPEVGSALVSVAVLDVNDNSPAIHVLYLTEGGGARLSEAARPGDYVARVSVSDPDEAGDELGLSLQGGDGTFALRPGGAAGLYFLCVEGPLDRESRDLYELRLAATDGGSPPLSAHETLLLRIADINDQPPAFPQPRYRAAVSEAASPGTAVLRLSASDADEPGSPNAQVRYALEAAPGLELFHIDPLSGVISTRRALDREREAALELRVVARDLGEPPLSASCLVSVRVEDANDNEPVFEQQIYSASLAEHAGPGHCLLQVKAADADAGQFGRIEYFLYDGFHNYEKSKAFQIDPHTGHICVCQDIDREGDPTTYDLLVRATDGGGLSSQAFVRIEIEDINDNQPIFEPASYVTSISSHTHPGTEIINVVATDRDSGIYGVVTYELVPGEFSSFFQVDTSSGIIYLISALSHLDHTMMFLTVSARDGGGLTSVVNASVTVNILQATLAPAIFERSRYTFSVPEDVPEGSPVGTVKAREPLNTFEVISYTISSGDPYGRFSIDPQFGIILTKKQLDHETQSLIILTVQSQLARSPIYSSTQVNISVIDVNDNPPVFLTESDKITISYSTVPGTALYIAHAEDKDSGLNGVIKYTIANRQSNAFTIDPSLGVVYLTRTLFTDKQHEYALHITAEDHGTPSLSSLLMLTVIVEEQKMGTTLTFENLVYQVEVSETSSLDAKILQVQAHTQVPQHTASQIVYSLEPSTDSAAFGIDPVTGWIYLRKYLNYESTQMYNFRAFVSSPEDSSGQNASTSVIVNVRDENDNSPMFMRDLYFFEIEESPVPRGVVGTITAVDRDSGRNGQLSYFLLSDGKFFKINSNTGEIINWVALDHEQQTHHQLIVLVTDHGDPRRNATITAYILVADINDNQPYFPQIPSGKEVTLKVLEGQPEGTLVTTMFAKDLDFGNNGVVLYSILSEDSFGHFQIDANNGKLRTTEALSYNWRPNYRILVTASDQGMPPLQGHAVVNIQVIPFSKGRSVFSQDIRHFVIPENFKPAQILSSVKLPGHYLQTDRKLHFSISEEEDDDHFEIDSSTGDLFLSKELDYETTSHFLLRVVMKDYNKNPPQNYTVFLSIDVEDQNDHSPYFQDNFIVIGVQENIPVGSLVYTFNAKDGDGSFLNSRVQYSLEMSDSGENPFLIHPSYGTLITAIPLDREITHSVVLRVSASDQAINLTERRLGSLTAKIVILDINDNSPQIVSSSLSYVMENAEVGSLVHHVVAEDPDEGRNGQVTYHIISGNENKAFMLDKTTGLLTTAFPLDHESQEYYSLTIVALDDGTPSLSATQMLTVSILDVNDERPVFQKQLYEAAVCENRNPGEFVINVEAVDRDSGINSLLQYEILPGNGFEIFQINSGTGEVMTTASLDRETQEILILVRDSGTPSLSSTATVICKVLDENDNTPKFLLPVPEIQILENQEPVIVHTTLAVDIDAGNNGTLRYQIIGGNIGDYFTLNDTSGELLATRSLDREDASNFTLTIECHDLGSPPRSSTTQLQITVLDENDNSPIFAKKTYQTSVREDVEEGSLVLELFASDEDSGLNGEVMYSLNDDTLGAFTVNSTTGAIVTTKALDRETKSQYAFRAVASDCSIQGPRSTTVNIMVHIDDANDNSPVFLQNPFKVYVPSETSVNQTIATVRAVDLDLGPNGAVVFNLAVPGTMFCIDINTGEIYLQEPLPSDGFSSHLLVLASDQGVPARTATALLAISTREQEEVMSFSHSLYAVTVPENSEAGTSLLTVEAYDHNLLEKGIQYKIFSDNEDIFSIHSITGELTVKEPKFLDHEVKSKVHLAVLAENGLNSAHCGVTVWIQDVNDNAPKFEQSSYKTSVWEGQIYNTYVMQIFATDLDSGLNGETEYSILSGNENETFLIDSKQGILATNAILNHEDISSYRLVVQAADRGTPSLSATSIVTIQVVDVNDNTPTIQPLGKVEVSENAPPGFIVTQVSANDVDLSPALLYSFTQDGNPGMKFAINQHTGVITLVKPLDFEETAQYQLWISVSDSVHQTEAELTIHVLDINDNPPVFTQYSYQVTVPELAPVGTSVLTVSAVDRDSEHNGIISYKILSLYEGFSIDHKNGSVFTAKSVPRLGKSSVIQLLIEAKDNGDPALTAVTSVEIQIQDVNNYAPQFTMALYNVSVSEDASVGRTILTFSAFDYDWTHENTYIEYSIISSNTNNLFHVETSVIESTPPYKLVGNLVLSSPLDRETASSHHVIILASDRGTPPLNSSATVLITVLDVNDNPPVFSNLEYRIHVRENIPIGSHITMVSANDCDAGANAEVTYTIISGNDKGHFRLDGKTGSVDLIRTLDYEETIKFTLTIQASDGGVNVRNVAFSVVFVSVLDDNDYAPLFLFPSLNCVIHENLPAFSFVCTVYALDFDTGPYGHLTYSIQSSCLSDHGFPQDHDMFFIDPLTGDIRTEQMLDYESQNKYCFVAQAKDKGDSIATLTVQVDVEGTDEFDPVFTEDQYFFDLPEKNEAGQLVGKVAASDNDAGLDGVIHYSLLKPSQFFSVNQSNGNIYMTRTLHRKKSSTKRKDDTLELLVRAHSPKLDSKSTTCTVLVNISNSTQNYSIASANILSISLTVSFVVFLLLAISLIALILRYKRKDMINSCMKRETSFSSADLSLTNEDNIPKDCQKLQSTESSTLPMGSIAEWLSLVGIREKDDIGNPSRHSDSSGHGSAEGDTAEDEEIKRINEHPCRKGLGSALSERGLCVPDSGIPRDSDQLSCQSGETDVLADTQNAESFHTFKDGGGGEGYDPNYAHNKMLSQTLQKIGIKERDILTDITREYIFISDGQDSRYGSLATLVASDEDLRGSYNWDYLLTWEPRFQSLASVFNDIAKLKDESLQIHSFPKEKKSFIFPPPLITSVAQPGIRTVPPHLPTIIPGQAFKKYPHSPLIHDLRYPSPAMTPSFSPSLSLLTLQTPTASPVMSDAGLTGTYQIGQNHATEEDVQV</sequence>
<dbReference type="FunFam" id="2.60.40.60:FF:000150">
    <property type="entry name" value="Dachsous cadherin-related 1"/>
    <property type="match status" value="1"/>
</dbReference>
<feature type="domain" description="Cadherin" evidence="15">
    <location>
        <begin position="92"/>
        <end position="158"/>
    </location>
</feature>
<evidence type="ECO:0000256" key="1">
    <source>
        <dbReference type="ARBA" id="ARBA00004167"/>
    </source>
</evidence>
<feature type="domain" description="Cadherin" evidence="15">
    <location>
        <begin position="703"/>
        <end position="806"/>
    </location>
</feature>
<dbReference type="Gene3D" id="2.60.40.60">
    <property type="entry name" value="Cadherins"/>
    <property type="match status" value="27"/>
</dbReference>
<evidence type="ECO:0000256" key="14">
    <source>
        <dbReference type="SAM" id="Phobius"/>
    </source>
</evidence>
<reference evidence="17" key="1">
    <citation type="journal article" date="2017" name="PLoS ONE">
        <title>The Agassiz's desert tortoise genome provides a resource for the conservation of a threatened species.</title>
        <authorList>
            <person name="Tollis M."/>
            <person name="DeNardo D.F."/>
            <person name="Cornelius J.A."/>
            <person name="Dolby G.A."/>
            <person name="Edwards T."/>
            <person name="Henen B.T."/>
            <person name="Karl A.E."/>
            <person name="Murphy R.W."/>
            <person name="Kusumi K."/>
        </authorList>
    </citation>
    <scope>NUCLEOTIDE SEQUENCE [LARGE SCALE GENOMIC DNA]</scope>
</reference>
<feature type="domain" description="Cadherin" evidence="15">
    <location>
        <begin position="1779"/>
        <end position="1860"/>
    </location>
</feature>
<dbReference type="GO" id="GO:0060429">
    <property type="term" value="P:epithelium development"/>
    <property type="evidence" value="ECO:0007669"/>
    <property type="project" value="UniProtKB-ARBA"/>
</dbReference>
<protein>
    <recommendedName>
        <fullName evidence="15">Cadherin domain-containing protein</fullName>
    </recommendedName>
</protein>
<evidence type="ECO:0000256" key="7">
    <source>
        <dbReference type="ARBA" id="ARBA00022889"/>
    </source>
</evidence>
<dbReference type="GO" id="GO:0048729">
    <property type="term" value="P:tissue morphogenesis"/>
    <property type="evidence" value="ECO:0007669"/>
    <property type="project" value="UniProtKB-ARBA"/>
</dbReference>
<dbReference type="GO" id="GO:0030154">
    <property type="term" value="P:cell differentiation"/>
    <property type="evidence" value="ECO:0007669"/>
    <property type="project" value="UniProtKB-ARBA"/>
</dbReference>
<dbReference type="SMART" id="SM00112">
    <property type="entry name" value="CA"/>
    <property type="match status" value="27"/>
</dbReference>
<evidence type="ECO:0000256" key="8">
    <source>
        <dbReference type="ARBA" id="ARBA00022989"/>
    </source>
</evidence>
<dbReference type="FunFam" id="2.60.40.60:FF:000140">
    <property type="entry name" value="Dachsous cadherin-related 1"/>
    <property type="match status" value="1"/>
</dbReference>
<dbReference type="PANTHER" id="PTHR24026">
    <property type="entry name" value="FAT ATYPICAL CADHERIN-RELATED"/>
    <property type="match status" value="1"/>
</dbReference>
<keyword evidence="17" id="KW-1185">Reference proteome</keyword>
<keyword evidence="7" id="KW-0130">Cell adhesion</keyword>
<dbReference type="FunFam" id="2.60.40.60:FF:000035">
    <property type="entry name" value="Protocadherin Fat 3"/>
    <property type="match status" value="1"/>
</dbReference>
<dbReference type="InterPro" id="IPR020894">
    <property type="entry name" value="Cadherin_CS"/>
</dbReference>
<feature type="domain" description="Cadherin" evidence="15">
    <location>
        <begin position="1123"/>
        <end position="1225"/>
    </location>
</feature>
<feature type="domain" description="Cadherin" evidence="15">
    <location>
        <begin position="159"/>
        <end position="270"/>
    </location>
</feature>
<dbReference type="GO" id="GO:0005886">
    <property type="term" value="C:plasma membrane"/>
    <property type="evidence" value="ECO:0007669"/>
    <property type="project" value="InterPro"/>
</dbReference>
<dbReference type="FunFam" id="2.60.40.60:FF:000227">
    <property type="entry name" value="Dachsous cadherin-related 2"/>
    <property type="match status" value="1"/>
</dbReference>
<feature type="domain" description="Cadherin" evidence="15">
    <location>
        <begin position="1861"/>
        <end position="1965"/>
    </location>
</feature>
<reference evidence="16" key="2">
    <citation type="submission" date="2025-08" db="UniProtKB">
        <authorList>
            <consortium name="Ensembl"/>
        </authorList>
    </citation>
    <scope>IDENTIFICATION</scope>
</reference>
<feature type="domain" description="Cadherin" evidence="15">
    <location>
        <begin position="595"/>
        <end position="702"/>
    </location>
</feature>
<feature type="domain" description="Cadherin" evidence="15">
    <location>
        <begin position="2169"/>
        <end position="2273"/>
    </location>
</feature>
<keyword evidence="9 14" id="KW-0472">Membrane</keyword>
<dbReference type="FunFam" id="2.60.40.60:FF:000181">
    <property type="entry name" value="Predicted protein"/>
    <property type="match status" value="2"/>
</dbReference>
<feature type="region of interest" description="Disordered" evidence="13">
    <location>
        <begin position="1"/>
        <end position="31"/>
    </location>
</feature>
<keyword evidence="3 14" id="KW-0812">Transmembrane</keyword>
<dbReference type="FunFam" id="2.60.40.60:FF:000267">
    <property type="entry name" value="Dachsous cadherin-related 2"/>
    <property type="match status" value="1"/>
</dbReference>
<dbReference type="CDD" id="cd11304">
    <property type="entry name" value="Cadherin_repeat"/>
    <property type="match status" value="26"/>
</dbReference>
<dbReference type="FunFam" id="2.60.40.60:FF:000032">
    <property type="entry name" value="FAT atypical cadherin 1"/>
    <property type="match status" value="1"/>
</dbReference>
<dbReference type="FunFam" id="2.60.40.60:FF:000116">
    <property type="entry name" value="Dachsous cadherin-related 2"/>
    <property type="match status" value="1"/>
</dbReference>
<dbReference type="PANTHER" id="PTHR24026:SF136">
    <property type="entry name" value="PROTOCADHERIN-23"/>
    <property type="match status" value="1"/>
</dbReference>
<keyword evidence="2" id="KW-0245">EGF-like domain</keyword>
<dbReference type="Gene3D" id="4.10.900.10">
    <property type="entry name" value="TCF3-CBD (Catenin binding domain)"/>
    <property type="match status" value="1"/>
</dbReference>
<feature type="domain" description="Cadherin" evidence="15">
    <location>
        <begin position="488"/>
        <end position="594"/>
    </location>
</feature>
<dbReference type="PRINTS" id="PR00205">
    <property type="entry name" value="CADHERIN"/>
</dbReference>
<feature type="domain" description="Cadherin" evidence="15">
    <location>
        <begin position="1230"/>
        <end position="1334"/>
    </location>
</feature>
<dbReference type="FunFam" id="2.60.40.60:FF:000263">
    <property type="entry name" value="LOW QUALITY PROTEIN: protocadherin-23"/>
    <property type="match status" value="1"/>
</dbReference>
<organism evidence="16 17">
    <name type="scientific">Gopherus agassizii</name>
    <name type="common">Agassiz's desert tortoise</name>
    <dbReference type="NCBI Taxonomy" id="38772"/>
    <lineage>
        <taxon>Eukaryota</taxon>
        <taxon>Metazoa</taxon>
        <taxon>Chordata</taxon>
        <taxon>Craniata</taxon>
        <taxon>Vertebrata</taxon>
        <taxon>Euteleostomi</taxon>
        <taxon>Archelosauria</taxon>
        <taxon>Testudinata</taxon>
        <taxon>Testudines</taxon>
        <taxon>Cryptodira</taxon>
        <taxon>Durocryptodira</taxon>
        <taxon>Testudinoidea</taxon>
        <taxon>Testudinidae</taxon>
        <taxon>Gopherus</taxon>
    </lineage>
</organism>
<comment type="subcellular location">
    <subcellularLocation>
        <location evidence="1">Membrane</location>
        <topology evidence="1">Single-pass membrane protein</topology>
    </subcellularLocation>
</comment>
<dbReference type="PROSITE" id="PS50268">
    <property type="entry name" value="CADHERIN_2"/>
    <property type="match status" value="27"/>
</dbReference>
<dbReference type="FunFam" id="2.60.40.60:FF:000269">
    <property type="entry name" value="Dachsous cadherin-related 2"/>
    <property type="match status" value="1"/>
</dbReference>
<dbReference type="FunFam" id="2.60.40.60:FF:000080">
    <property type="entry name" value="FAT atypical cadherin 1"/>
    <property type="match status" value="1"/>
</dbReference>
<evidence type="ECO:0000256" key="6">
    <source>
        <dbReference type="ARBA" id="ARBA00022837"/>
    </source>
</evidence>
<dbReference type="GO" id="GO:0005509">
    <property type="term" value="F:calcium ion binding"/>
    <property type="evidence" value="ECO:0007669"/>
    <property type="project" value="UniProtKB-UniRule"/>
</dbReference>
<feature type="compositionally biased region" description="Polar residues" evidence="13">
    <location>
        <begin position="11"/>
        <end position="23"/>
    </location>
</feature>
<proteinExistence type="predicted"/>
<feature type="domain" description="Cadherin" evidence="15">
    <location>
        <begin position="2273"/>
        <end position="2373"/>
    </location>
</feature>
<name>A0A452IY60_9SAUR</name>
<evidence type="ECO:0000259" key="15">
    <source>
        <dbReference type="PROSITE" id="PS50268"/>
    </source>
</evidence>
<feature type="domain" description="Cadherin" evidence="15">
    <location>
        <begin position="2594"/>
        <end position="2699"/>
    </location>
</feature>
<evidence type="ECO:0000256" key="2">
    <source>
        <dbReference type="ARBA" id="ARBA00022536"/>
    </source>
</evidence>
<keyword evidence="4" id="KW-0732">Signal</keyword>
<feature type="compositionally biased region" description="Basic and acidic residues" evidence="13">
    <location>
        <begin position="3012"/>
        <end position="3022"/>
    </location>
</feature>
<dbReference type="GO" id="GO:0007156">
    <property type="term" value="P:homophilic cell adhesion via plasma membrane adhesion molecules"/>
    <property type="evidence" value="ECO:0007669"/>
    <property type="project" value="InterPro"/>
</dbReference>
<dbReference type="FunFam" id="2.60.40.60:FF:000255">
    <property type="entry name" value="protocadherin-23 isoform X2"/>
    <property type="match status" value="1"/>
</dbReference>
<accession>A0A452IY60</accession>
<keyword evidence="6 12" id="KW-0106">Calcium</keyword>
<dbReference type="SUPFAM" id="SSF49313">
    <property type="entry name" value="Cadherin-like"/>
    <property type="match status" value="27"/>
</dbReference>
<dbReference type="GO" id="GO:0003007">
    <property type="term" value="P:heart morphogenesis"/>
    <property type="evidence" value="ECO:0007669"/>
    <property type="project" value="UniProtKB-ARBA"/>
</dbReference>
<dbReference type="Ensembl" id="ENSGAGT00000037389.1">
    <property type="protein sequence ID" value="ENSGAGP00000032986.1"/>
    <property type="gene ID" value="ENSGAGG00000023552.1"/>
</dbReference>
<feature type="domain" description="Cadherin" evidence="15">
    <location>
        <begin position="388"/>
        <end position="487"/>
    </location>
</feature>
<evidence type="ECO:0000313" key="16">
    <source>
        <dbReference type="Ensembl" id="ENSGAGP00000032986.1"/>
    </source>
</evidence>
<dbReference type="FunFam" id="2.60.40.60:FF:000102">
    <property type="entry name" value="Dachsous cadherin-related 1b"/>
    <property type="match status" value="1"/>
</dbReference>
<keyword evidence="8 14" id="KW-1133">Transmembrane helix</keyword>
<evidence type="ECO:0000256" key="3">
    <source>
        <dbReference type="ARBA" id="ARBA00022692"/>
    </source>
</evidence>
<evidence type="ECO:0000256" key="5">
    <source>
        <dbReference type="ARBA" id="ARBA00022737"/>
    </source>
</evidence>
<evidence type="ECO:0000256" key="4">
    <source>
        <dbReference type="ARBA" id="ARBA00022729"/>
    </source>
</evidence>
<feature type="domain" description="Cadherin" evidence="15">
    <location>
        <begin position="271"/>
        <end position="377"/>
    </location>
</feature>
<dbReference type="FunFam" id="2.60.40.60:FF:000278">
    <property type="entry name" value="LOW QUALITY PROTEIN: protocadherin-23"/>
    <property type="match status" value="2"/>
</dbReference>
<evidence type="ECO:0000256" key="12">
    <source>
        <dbReference type="PROSITE-ProRule" id="PRU00043"/>
    </source>
</evidence>
<dbReference type="FunFam" id="2.60.40.60:FF:000226">
    <property type="entry name" value="Dachsous, isoform B"/>
    <property type="match status" value="1"/>
</dbReference>
<evidence type="ECO:0000256" key="11">
    <source>
        <dbReference type="ARBA" id="ARBA00023180"/>
    </source>
</evidence>
<dbReference type="PROSITE" id="PS00232">
    <property type="entry name" value="CADHERIN_1"/>
    <property type="match status" value="12"/>
</dbReference>
<dbReference type="FunFam" id="2.60.40.60:FF:000101">
    <property type="entry name" value="FAT atypical cadherin 4"/>
    <property type="match status" value="1"/>
</dbReference>
<dbReference type="FunFam" id="2.60.40.60:FF:000020">
    <property type="entry name" value="Dachsous cadherin-related 1b"/>
    <property type="match status" value="6"/>
</dbReference>
<evidence type="ECO:0000256" key="9">
    <source>
        <dbReference type="ARBA" id="ARBA00023136"/>
    </source>
</evidence>
<keyword evidence="10" id="KW-1015">Disulfide bond</keyword>
<feature type="domain" description="Cadherin" evidence="15">
    <location>
        <begin position="2478"/>
        <end position="2593"/>
    </location>
</feature>
<reference evidence="16" key="3">
    <citation type="submission" date="2025-09" db="UniProtKB">
        <authorList>
            <consortium name="Ensembl"/>
        </authorList>
    </citation>
    <scope>IDENTIFICATION</scope>
</reference>
<dbReference type="GO" id="GO:0007163">
    <property type="term" value="P:establishment or maintenance of cell polarity"/>
    <property type="evidence" value="ECO:0007669"/>
    <property type="project" value="UniProtKB-ARBA"/>
</dbReference>
<evidence type="ECO:0000256" key="10">
    <source>
        <dbReference type="ARBA" id="ARBA00023157"/>
    </source>
</evidence>